<sequence>MDKLLSINEAAALINVHPETLRRWDNEKTFVAIKVNDRGDRRYKESDILEFINTNPQLIKYNQVILHGGYTIKWYIGGFVSMPANFGLIAQLTAHNNKSSFVGFAFAVAGMSLFARTGQKDDLDKLALDKIKKYIDEKTLSGEDVFTFEFENGRFREVQNPEWWQGKYSKSLVTGLRVKAHATHPTTVENKAWRVILHFESEQDDRWLPNTFGAKNAFHEYFVWIDSKELVRLGLPNTPKGAEILAVDFGIKRFEETKDKNGDRDVTRINENNAACFGGKCTKDSLLPDELLN</sequence>
<dbReference type="Gene3D" id="1.10.1660.10">
    <property type="match status" value="1"/>
</dbReference>
<feature type="domain" description="Helix-turn-helix" evidence="1">
    <location>
        <begin position="4"/>
        <end position="55"/>
    </location>
</feature>
<dbReference type="InterPro" id="IPR041657">
    <property type="entry name" value="HTH_17"/>
</dbReference>
<name>A0A0G0WRA1_9BACT</name>
<dbReference type="Proteomes" id="UP000034854">
    <property type="component" value="Unassembled WGS sequence"/>
</dbReference>
<dbReference type="Pfam" id="PF12728">
    <property type="entry name" value="HTH_17"/>
    <property type="match status" value="1"/>
</dbReference>
<reference evidence="2 3" key="1">
    <citation type="journal article" date="2015" name="Nature">
        <title>rRNA introns, odd ribosomes, and small enigmatic genomes across a large radiation of phyla.</title>
        <authorList>
            <person name="Brown C.T."/>
            <person name="Hug L.A."/>
            <person name="Thomas B.C."/>
            <person name="Sharon I."/>
            <person name="Castelle C.J."/>
            <person name="Singh A."/>
            <person name="Wilkins M.J."/>
            <person name="Williams K.H."/>
            <person name="Banfield J.F."/>
        </authorList>
    </citation>
    <scope>NUCLEOTIDE SEQUENCE [LARGE SCALE GENOMIC DNA]</scope>
</reference>
<evidence type="ECO:0000259" key="1">
    <source>
        <dbReference type="Pfam" id="PF12728"/>
    </source>
</evidence>
<gene>
    <name evidence="2" type="ORF">UU34_C0008G0019</name>
</gene>
<proteinExistence type="predicted"/>
<organism evidence="2 3">
    <name type="scientific">Candidatus Curtissbacteria bacterium GW2011_GWA1_41_11</name>
    <dbReference type="NCBI Taxonomy" id="1618409"/>
    <lineage>
        <taxon>Bacteria</taxon>
        <taxon>Candidatus Curtissiibacteriota</taxon>
    </lineage>
</organism>
<accession>A0A0G0WRA1</accession>
<protein>
    <submittedName>
        <fullName evidence="2">Binding domain protein, excisionase family protein</fullName>
    </submittedName>
</protein>
<dbReference type="EMBL" id="LCAG01000008">
    <property type="protein sequence ID" value="KKR86995.1"/>
    <property type="molecule type" value="Genomic_DNA"/>
</dbReference>
<evidence type="ECO:0000313" key="3">
    <source>
        <dbReference type="Proteomes" id="UP000034854"/>
    </source>
</evidence>
<evidence type="ECO:0000313" key="2">
    <source>
        <dbReference type="EMBL" id="KKR86995.1"/>
    </source>
</evidence>
<dbReference type="AlphaFoldDB" id="A0A0G0WRA1"/>
<comment type="caution">
    <text evidence="2">The sequence shown here is derived from an EMBL/GenBank/DDBJ whole genome shotgun (WGS) entry which is preliminary data.</text>
</comment>
<dbReference type="InterPro" id="IPR009061">
    <property type="entry name" value="DNA-bd_dom_put_sf"/>
</dbReference>
<dbReference type="SUPFAM" id="SSF46955">
    <property type="entry name" value="Putative DNA-binding domain"/>
    <property type="match status" value="1"/>
</dbReference>